<dbReference type="GO" id="GO:0003700">
    <property type="term" value="F:DNA-binding transcription factor activity"/>
    <property type="evidence" value="ECO:0007669"/>
    <property type="project" value="InterPro"/>
</dbReference>
<dbReference type="RefSeq" id="WP_191006000.1">
    <property type="nucleotide sequence ID" value="NZ_JACXAD010000017.1"/>
</dbReference>
<feature type="transmembrane region" description="Helical" evidence="4">
    <location>
        <begin position="185"/>
        <end position="203"/>
    </location>
</feature>
<keyword evidence="4" id="KW-0472">Membrane</keyword>
<dbReference type="PANTHER" id="PTHR43280:SF29">
    <property type="entry name" value="ARAC-FAMILY TRANSCRIPTIONAL REGULATOR"/>
    <property type="match status" value="1"/>
</dbReference>
<keyword evidence="4" id="KW-0812">Transmembrane</keyword>
<evidence type="ECO:0000313" key="6">
    <source>
        <dbReference type="EMBL" id="MBD2769192.1"/>
    </source>
</evidence>
<feature type="transmembrane region" description="Helical" evidence="4">
    <location>
        <begin position="209"/>
        <end position="229"/>
    </location>
</feature>
<keyword evidence="3" id="KW-0804">Transcription</keyword>
<reference evidence="6" key="1">
    <citation type="submission" date="2020-09" db="EMBL/GenBank/DDBJ databases">
        <authorList>
            <person name="Kim M.K."/>
        </authorList>
    </citation>
    <scope>NUCLEOTIDE SEQUENCE</scope>
    <source>
        <strain evidence="6">BT664</strain>
    </source>
</reference>
<evidence type="ECO:0000256" key="2">
    <source>
        <dbReference type="ARBA" id="ARBA00023125"/>
    </source>
</evidence>
<proteinExistence type="predicted"/>
<feature type="transmembrane region" description="Helical" evidence="4">
    <location>
        <begin position="72"/>
        <end position="90"/>
    </location>
</feature>
<evidence type="ECO:0000256" key="3">
    <source>
        <dbReference type="ARBA" id="ARBA00023163"/>
    </source>
</evidence>
<dbReference type="Pfam" id="PF12833">
    <property type="entry name" value="HTH_18"/>
    <property type="match status" value="1"/>
</dbReference>
<dbReference type="InterPro" id="IPR018062">
    <property type="entry name" value="HTH_AraC-typ_CS"/>
</dbReference>
<dbReference type="Proteomes" id="UP000612233">
    <property type="component" value="Unassembled WGS sequence"/>
</dbReference>
<feature type="domain" description="HTH araC/xylS-type" evidence="5">
    <location>
        <begin position="266"/>
        <end position="374"/>
    </location>
</feature>
<dbReference type="Gene3D" id="1.10.10.60">
    <property type="entry name" value="Homeodomain-like"/>
    <property type="match status" value="2"/>
</dbReference>
<dbReference type="PROSITE" id="PS00041">
    <property type="entry name" value="HTH_ARAC_FAMILY_1"/>
    <property type="match status" value="1"/>
</dbReference>
<evidence type="ECO:0000256" key="4">
    <source>
        <dbReference type="SAM" id="Phobius"/>
    </source>
</evidence>
<evidence type="ECO:0000256" key="1">
    <source>
        <dbReference type="ARBA" id="ARBA00023015"/>
    </source>
</evidence>
<sequence>MTLSFNIYLFCVAFAVANLLLTAVLLFVLKKARNRKANLALALFLLCLAGSFLSDILLNNNFFQRYPQLMDYDSFLTLALGPLLYFYILYQTRPDMELRPIHLLHLLPLVGYFIILWDFFTSSSAIKRTYISLNWWEAIAHYFLATCLLKAQLLLYGIVSYRLLQRHGRVIQELASAVENLQLRWLRNVLLAVGGLFVVWLVSNLFRPAGYLLGFGVLFFSYWIAYHALSQEYLFEPASVAAVLPIIQEEPEVRYRTSTLTPEDIRTLMERVAQHMAEVRPYLEPELSLARLAAQLQLNPHYLSQVLNEGFGESFYKFVNRHRVQESQRLLLDPALQHYSMLGIAYEAGFSAKSTFYKVFKEVAGCSPSEFVSKNK</sequence>
<dbReference type="SMART" id="SM00342">
    <property type="entry name" value="HTH_ARAC"/>
    <property type="match status" value="1"/>
</dbReference>
<protein>
    <submittedName>
        <fullName evidence="6">Helix-turn-helix transcriptional regulator</fullName>
    </submittedName>
</protein>
<comment type="caution">
    <text evidence="6">The sequence shown here is derived from an EMBL/GenBank/DDBJ whole genome shotgun (WGS) entry which is preliminary data.</text>
</comment>
<keyword evidence="1" id="KW-0805">Transcription regulation</keyword>
<feature type="transmembrane region" description="Helical" evidence="4">
    <location>
        <begin position="140"/>
        <end position="164"/>
    </location>
</feature>
<keyword evidence="7" id="KW-1185">Reference proteome</keyword>
<accession>A0A927BE75</accession>
<feature type="transmembrane region" description="Helical" evidence="4">
    <location>
        <begin position="102"/>
        <end position="120"/>
    </location>
</feature>
<dbReference type="GO" id="GO:0043565">
    <property type="term" value="F:sequence-specific DNA binding"/>
    <property type="evidence" value="ECO:0007669"/>
    <property type="project" value="InterPro"/>
</dbReference>
<evidence type="ECO:0000259" key="5">
    <source>
        <dbReference type="PROSITE" id="PS01124"/>
    </source>
</evidence>
<feature type="transmembrane region" description="Helical" evidence="4">
    <location>
        <begin position="6"/>
        <end position="29"/>
    </location>
</feature>
<keyword evidence="2" id="KW-0238">DNA-binding</keyword>
<feature type="transmembrane region" description="Helical" evidence="4">
    <location>
        <begin position="41"/>
        <end position="60"/>
    </location>
</feature>
<dbReference type="EMBL" id="JACXAD010000017">
    <property type="protein sequence ID" value="MBD2769192.1"/>
    <property type="molecule type" value="Genomic_DNA"/>
</dbReference>
<dbReference type="InterPro" id="IPR009057">
    <property type="entry name" value="Homeodomain-like_sf"/>
</dbReference>
<dbReference type="AlphaFoldDB" id="A0A927BE75"/>
<dbReference type="PANTHER" id="PTHR43280">
    <property type="entry name" value="ARAC-FAMILY TRANSCRIPTIONAL REGULATOR"/>
    <property type="match status" value="1"/>
</dbReference>
<organism evidence="6 7">
    <name type="scientific">Hymenobacter montanus</name>
    <dbReference type="NCBI Taxonomy" id="2771359"/>
    <lineage>
        <taxon>Bacteria</taxon>
        <taxon>Pseudomonadati</taxon>
        <taxon>Bacteroidota</taxon>
        <taxon>Cytophagia</taxon>
        <taxon>Cytophagales</taxon>
        <taxon>Hymenobacteraceae</taxon>
        <taxon>Hymenobacter</taxon>
    </lineage>
</organism>
<dbReference type="SUPFAM" id="SSF46689">
    <property type="entry name" value="Homeodomain-like"/>
    <property type="match status" value="1"/>
</dbReference>
<gene>
    <name evidence="6" type="ORF">IC235_14970</name>
</gene>
<dbReference type="PROSITE" id="PS01124">
    <property type="entry name" value="HTH_ARAC_FAMILY_2"/>
    <property type="match status" value="1"/>
</dbReference>
<name>A0A927BE75_9BACT</name>
<dbReference type="InterPro" id="IPR018060">
    <property type="entry name" value="HTH_AraC"/>
</dbReference>
<keyword evidence="4" id="KW-1133">Transmembrane helix</keyword>
<evidence type="ECO:0000313" key="7">
    <source>
        <dbReference type="Proteomes" id="UP000612233"/>
    </source>
</evidence>